<evidence type="ECO:0000256" key="3">
    <source>
        <dbReference type="ARBA" id="ARBA00023002"/>
    </source>
</evidence>
<accession>A0A318JQA4</accession>
<dbReference type="OrthoDB" id="7374740at2"/>
<gene>
    <name evidence="6" type="ORF">DFR70_12020</name>
</gene>
<keyword evidence="4 6" id="KW-0503">Monooxygenase</keyword>
<evidence type="ECO:0000259" key="5">
    <source>
        <dbReference type="Pfam" id="PF00296"/>
    </source>
</evidence>
<dbReference type="GO" id="GO:0008726">
    <property type="term" value="F:alkanesulfonate monooxygenase activity"/>
    <property type="evidence" value="ECO:0007669"/>
    <property type="project" value="TreeGrafter"/>
</dbReference>
<name>A0A318JQA4_9NOCA</name>
<sequence>MRHGVLILPDRRWSQARAKWVRAEELGFAHAWVYDHLMWRWLRDKPWFGAVPTLAAAAAATSKIRLGTMVASPAFRHPVTFAKDLMALDDISDGRVICGLGAGNGAYDDLAMGADPFPPAARAARFAEFVELTDRLLSATETSYRGAHFSAHEVSMHPGCVQRPRIPFALAAAGQRSMRLAAKYADIWVTTGTVGKPEPRPYALSLPLLRAQLSALDQACADAGRDPSTLRRLVLTGGMISGVLESAGSFADASGMFEDIGFTDLVIHWPRSEFPYQGSEKILERISPH</sequence>
<evidence type="ECO:0000256" key="4">
    <source>
        <dbReference type="ARBA" id="ARBA00023033"/>
    </source>
</evidence>
<dbReference type="PANTHER" id="PTHR42847:SF4">
    <property type="entry name" value="ALKANESULFONATE MONOOXYGENASE-RELATED"/>
    <property type="match status" value="1"/>
</dbReference>
<keyword evidence="7" id="KW-1185">Reference proteome</keyword>
<evidence type="ECO:0000256" key="2">
    <source>
        <dbReference type="ARBA" id="ARBA00022643"/>
    </source>
</evidence>
<keyword evidence="1" id="KW-0285">Flavoprotein</keyword>
<evidence type="ECO:0000313" key="7">
    <source>
        <dbReference type="Proteomes" id="UP000247569"/>
    </source>
</evidence>
<keyword evidence="2" id="KW-0288">FMN</keyword>
<dbReference type="Pfam" id="PF00296">
    <property type="entry name" value="Bac_luciferase"/>
    <property type="match status" value="1"/>
</dbReference>
<dbReference type="GO" id="GO:0046306">
    <property type="term" value="P:alkanesulfonate catabolic process"/>
    <property type="evidence" value="ECO:0007669"/>
    <property type="project" value="TreeGrafter"/>
</dbReference>
<organism evidence="6 7">
    <name type="scientific">Nocardia tenerifensis</name>
    <dbReference type="NCBI Taxonomy" id="228006"/>
    <lineage>
        <taxon>Bacteria</taxon>
        <taxon>Bacillati</taxon>
        <taxon>Actinomycetota</taxon>
        <taxon>Actinomycetes</taxon>
        <taxon>Mycobacteriales</taxon>
        <taxon>Nocardiaceae</taxon>
        <taxon>Nocardia</taxon>
    </lineage>
</organism>
<dbReference type="InterPro" id="IPR050172">
    <property type="entry name" value="SsuD_RutA_monooxygenase"/>
</dbReference>
<dbReference type="Proteomes" id="UP000247569">
    <property type="component" value="Unassembled WGS sequence"/>
</dbReference>
<protein>
    <submittedName>
        <fullName evidence="6">Alkanesulfonate monooxygenase SsuD/methylene tetrahydromethanopterin reductase-like flavin-dependent oxidoreductase (Luciferase family)</fullName>
    </submittedName>
</protein>
<proteinExistence type="predicted"/>
<dbReference type="Gene3D" id="3.20.20.30">
    <property type="entry name" value="Luciferase-like domain"/>
    <property type="match status" value="1"/>
</dbReference>
<dbReference type="PANTHER" id="PTHR42847">
    <property type="entry name" value="ALKANESULFONATE MONOOXYGENASE"/>
    <property type="match status" value="1"/>
</dbReference>
<comment type="caution">
    <text evidence="6">The sequence shown here is derived from an EMBL/GenBank/DDBJ whole genome shotgun (WGS) entry which is preliminary data.</text>
</comment>
<dbReference type="EMBL" id="QJKF01000020">
    <property type="protein sequence ID" value="PXX56279.1"/>
    <property type="molecule type" value="Genomic_DNA"/>
</dbReference>
<reference evidence="6 7" key="1">
    <citation type="submission" date="2018-05" db="EMBL/GenBank/DDBJ databases">
        <title>Genomic Encyclopedia of Type Strains, Phase IV (KMG-IV): sequencing the most valuable type-strain genomes for metagenomic binning, comparative biology and taxonomic classification.</title>
        <authorList>
            <person name="Goeker M."/>
        </authorList>
    </citation>
    <scope>NUCLEOTIDE SEQUENCE [LARGE SCALE GENOMIC DNA]</scope>
    <source>
        <strain evidence="6 7">DSM 44704</strain>
    </source>
</reference>
<dbReference type="RefSeq" id="WP_040742994.1">
    <property type="nucleotide sequence ID" value="NZ_QJKF01000020.1"/>
</dbReference>
<feature type="domain" description="Luciferase-like" evidence="5">
    <location>
        <begin position="12"/>
        <end position="232"/>
    </location>
</feature>
<dbReference type="AlphaFoldDB" id="A0A318JQA4"/>
<dbReference type="InterPro" id="IPR011251">
    <property type="entry name" value="Luciferase-like_dom"/>
</dbReference>
<evidence type="ECO:0000313" key="6">
    <source>
        <dbReference type="EMBL" id="PXX56279.1"/>
    </source>
</evidence>
<evidence type="ECO:0000256" key="1">
    <source>
        <dbReference type="ARBA" id="ARBA00022630"/>
    </source>
</evidence>
<dbReference type="InterPro" id="IPR036661">
    <property type="entry name" value="Luciferase-like_sf"/>
</dbReference>
<keyword evidence="3" id="KW-0560">Oxidoreductase</keyword>
<dbReference type="SUPFAM" id="SSF51679">
    <property type="entry name" value="Bacterial luciferase-like"/>
    <property type="match status" value="1"/>
</dbReference>